<feature type="compositionally biased region" description="Pro residues" evidence="2">
    <location>
        <begin position="763"/>
        <end position="775"/>
    </location>
</feature>
<evidence type="ECO:0000313" key="4">
    <source>
        <dbReference type="EMBL" id="CBJ33351.1"/>
    </source>
</evidence>
<dbReference type="InterPro" id="IPR016024">
    <property type="entry name" value="ARM-type_fold"/>
</dbReference>
<dbReference type="Gene3D" id="1.10.510.10">
    <property type="entry name" value="Transferase(Phosphotransferase) domain 1"/>
    <property type="match status" value="1"/>
</dbReference>
<dbReference type="GO" id="GO:0004672">
    <property type="term" value="F:protein kinase activity"/>
    <property type="evidence" value="ECO:0007669"/>
    <property type="project" value="InterPro"/>
</dbReference>
<dbReference type="FunCoup" id="D7G248">
    <property type="interactions" value="503"/>
</dbReference>
<feature type="region of interest" description="Disordered" evidence="2">
    <location>
        <begin position="670"/>
        <end position="837"/>
    </location>
</feature>
<dbReference type="Gene3D" id="1.25.10.10">
    <property type="entry name" value="Leucine-rich Repeat Variant"/>
    <property type="match status" value="1"/>
</dbReference>
<feature type="compositionally biased region" description="Gly residues" evidence="2">
    <location>
        <begin position="739"/>
        <end position="748"/>
    </location>
</feature>
<dbReference type="OrthoDB" id="447103at2759"/>
<dbReference type="eggNOG" id="KOG1243">
    <property type="taxonomic scope" value="Eukaryota"/>
</dbReference>
<sequence>MGNAASGLPFVVGEEVDSYPESPETCSWRMHSGTKRTGGGSVSIFRLDLKTCPPIARVSGQEGMKSLRTLRHPHVLACLDSVQLETEYVIATEQVIPLMRWVRECCEPGKKDEQVAWGMHCLCSALKFLHEDCKFYHNNISTDTVFVTSGGDWKLGGMDLLSPLGGKDYSIAERRGLQPRQFQSAERNNDDWWRYSPTLDGGGVHMPIHCMDVYALGRLLERVYPEGTPSGLDRYVGKMLLPEPTKRPTASQYLRCAFLRKQTVKDLTALELFSVKSPEEKAELLQRFAIESHSKQISKEMPDEDFRSTIQPTIAGLFAVNDRGVRVMLLTSIPSYGKRLEDAVVNDQVFEPLCAGFTDAAAPLRELTLKSMVAFTQQLSEKNMNDKLIKHLARLQGDAEDSIRTNAIIFLGKVAAQLSPAVRDKVLLPAFARGVKDPFVATRLAGLRATAACHQHFRAEEVCAKVLPTVMLCLIDPGSEAVREAAFACVDTYLCKLREVSERMKVEEEERRRIEAEEKAAELAAHGVSGGGGGNAAAGGGGVGGGSAGSSSAGAAKRSSAGSEWGSWALGKLSETLASSALPSSGPVGAAGGGADTMSNSNSSTSLASAAMSPPPSASSSGVPRHHTTALGLNLNGAGNVSASIPGSVASAVAAGLPVGGGGGASGKGMFGYVPGEEGEDDGDGGGEDEWQDARDIQPAPGSTNGCTTNAAAGSKPSSILSLKKASPPGGVSAAPAAGRGGGGGAGEGWDWDGLDGVGDDAQPPPPKPPSPTPPKRVVSLGLGGGGGGGGGGSGAGAGAAGGGAAGDAASRREALQKRREARRAQRESSKAKAKPVVVAKKLMDIAPPDGWEDF</sequence>
<evidence type="ECO:0000256" key="1">
    <source>
        <dbReference type="SAM" id="Coils"/>
    </source>
</evidence>
<dbReference type="Gene3D" id="3.30.200.20">
    <property type="entry name" value="Phosphorylase Kinase, domain 1"/>
    <property type="match status" value="1"/>
</dbReference>
<dbReference type="GO" id="GO:0005524">
    <property type="term" value="F:ATP binding"/>
    <property type="evidence" value="ECO:0007669"/>
    <property type="project" value="InterPro"/>
</dbReference>
<dbReference type="EMBL" id="FN648668">
    <property type="protein sequence ID" value="CBJ33351.1"/>
    <property type="molecule type" value="Genomic_DNA"/>
</dbReference>
<keyword evidence="1" id="KW-0175">Coiled coil</keyword>
<dbReference type="STRING" id="2880.D7G248"/>
<dbReference type="PROSITE" id="PS50011">
    <property type="entry name" value="PROTEIN_KINASE_DOM"/>
    <property type="match status" value="1"/>
</dbReference>
<evidence type="ECO:0000259" key="3">
    <source>
        <dbReference type="PROSITE" id="PS50011"/>
    </source>
</evidence>
<dbReference type="InParanoid" id="D7G248"/>
<feature type="compositionally biased region" description="Low complexity" evidence="2">
    <location>
        <begin position="597"/>
        <end position="612"/>
    </location>
</feature>
<feature type="compositionally biased region" description="Low complexity" evidence="2">
    <location>
        <begin position="726"/>
        <end position="738"/>
    </location>
</feature>
<organism evidence="4 5">
    <name type="scientific">Ectocarpus siliculosus</name>
    <name type="common">Brown alga</name>
    <name type="synonym">Conferva siliculosa</name>
    <dbReference type="NCBI Taxonomy" id="2880"/>
    <lineage>
        <taxon>Eukaryota</taxon>
        <taxon>Sar</taxon>
        <taxon>Stramenopiles</taxon>
        <taxon>Ochrophyta</taxon>
        <taxon>PX clade</taxon>
        <taxon>Phaeophyceae</taxon>
        <taxon>Ectocarpales</taxon>
        <taxon>Ectocarpaceae</taxon>
        <taxon>Ectocarpus</taxon>
    </lineage>
</organism>
<dbReference type="PANTHER" id="PTHR12984:SF3">
    <property type="entry name" value="N-TERMINAL KINASE-LIKE PROTEIN"/>
    <property type="match status" value="1"/>
</dbReference>
<accession>D7G248</accession>
<dbReference type="OMA" id="NDTSWAG"/>
<feature type="compositionally biased region" description="Basic and acidic residues" evidence="2">
    <location>
        <begin position="810"/>
        <end position="831"/>
    </location>
</feature>
<evidence type="ECO:0000313" key="5">
    <source>
        <dbReference type="Proteomes" id="UP000002630"/>
    </source>
</evidence>
<evidence type="ECO:0000256" key="2">
    <source>
        <dbReference type="SAM" id="MobiDB-lite"/>
    </source>
</evidence>
<dbReference type="Proteomes" id="UP000002630">
    <property type="component" value="Linkage Group LG14"/>
</dbReference>
<reference evidence="4 5" key="1">
    <citation type="journal article" date="2010" name="Nature">
        <title>The Ectocarpus genome and the independent evolution of multicellularity in brown algae.</title>
        <authorList>
            <person name="Cock J.M."/>
            <person name="Sterck L."/>
            <person name="Rouze P."/>
            <person name="Scornet D."/>
            <person name="Allen A.E."/>
            <person name="Amoutzias G."/>
            <person name="Anthouard V."/>
            <person name="Artiguenave F."/>
            <person name="Aury J.M."/>
            <person name="Badger J.H."/>
            <person name="Beszteri B."/>
            <person name="Billiau K."/>
            <person name="Bonnet E."/>
            <person name="Bothwell J.H."/>
            <person name="Bowler C."/>
            <person name="Boyen C."/>
            <person name="Brownlee C."/>
            <person name="Carrano C.J."/>
            <person name="Charrier B."/>
            <person name="Cho G.Y."/>
            <person name="Coelho S.M."/>
            <person name="Collen J."/>
            <person name="Corre E."/>
            <person name="Da Silva C."/>
            <person name="Delage L."/>
            <person name="Delaroque N."/>
            <person name="Dittami S.M."/>
            <person name="Doulbeau S."/>
            <person name="Elias M."/>
            <person name="Farnham G."/>
            <person name="Gachon C.M."/>
            <person name="Gschloessl B."/>
            <person name="Heesch S."/>
            <person name="Jabbari K."/>
            <person name="Jubin C."/>
            <person name="Kawai H."/>
            <person name="Kimura K."/>
            <person name="Kloareg B."/>
            <person name="Kupper F.C."/>
            <person name="Lang D."/>
            <person name="Le Bail A."/>
            <person name="Leblanc C."/>
            <person name="Lerouge P."/>
            <person name="Lohr M."/>
            <person name="Lopez P.J."/>
            <person name="Martens C."/>
            <person name="Maumus F."/>
            <person name="Michel G."/>
            <person name="Miranda-Saavedra D."/>
            <person name="Morales J."/>
            <person name="Moreau H."/>
            <person name="Motomura T."/>
            <person name="Nagasato C."/>
            <person name="Napoli C.A."/>
            <person name="Nelson D.R."/>
            <person name="Nyvall-Collen P."/>
            <person name="Peters A.F."/>
            <person name="Pommier C."/>
            <person name="Potin P."/>
            <person name="Poulain J."/>
            <person name="Quesneville H."/>
            <person name="Read B."/>
            <person name="Rensing S.A."/>
            <person name="Ritter A."/>
            <person name="Rousvoal S."/>
            <person name="Samanta M."/>
            <person name="Samson G."/>
            <person name="Schroeder D.C."/>
            <person name="Segurens B."/>
            <person name="Strittmatter M."/>
            <person name="Tonon T."/>
            <person name="Tregear J.W."/>
            <person name="Valentin K."/>
            <person name="von Dassow P."/>
            <person name="Yamagishi T."/>
            <person name="Van de Peer Y."/>
            <person name="Wincker P."/>
        </authorList>
    </citation>
    <scope>NUCLEOTIDE SEQUENCE [LARGE SCALE GENOMIC DNA]</scope>
    <source>
        <strain evidence="5">Ec32 / CCAP1310/4</strain>
    </source>
</reference>
<feature type="domain" description="Protein kinase" evidence="3">
    <location>
        <begin position="1"/>
        <end position="259"/>
    </location>
</feature>
<feature type="compositionally biased region" description="Polar residues" evidence="2">
    <location>
        <begin position="701"/>
        <end position="721"/>
    </location>
</feature>
<dbReference type="PANTHER" id="PTHR12984">
    <property type="entry name" value="SCY1-RELATED S/T PROTEIN KINASE-LIKE"/>
    <property type="match status" value="1"/>
</dbReference>
<feature type="compositionally biased region" description="Acidic residues" evidence="2">
    <location>
        <begin position="677"/>
        <end position="691"/>
    </location>
</feature>
<dbReference type="EMBL" id="FN649739">
    <property type="protein sequence ID" value="CBJ33351.1"/>
    <property type="molecule type" value="Genomic_DNA"/>
</dbReference>
<gene>
    <name evidence="4" type="ORF">Esi_0464_0016</name>
</gene>
<feature type="region of interest" description="Disordered" evidence="2">
    <location>
        <begin position="588"/>
        <end position="628"/>
    </location>
</feature>
<dbReference type="InterPro" id="IPR011989">
    <property type="entry name" value="ARM-like"/>
</dbReference>
<dbReference type="SUPFAM" id="SSF48371">
    <property type="entry name" value="ARM repeat"/>
    <property type="match status" value="1"/>
</dbReference>
<feature type="coiled-coil region" evidence="1">
    <location>
        <begin position="490"/>
        <end position="526"/>
    </location>
</feature>
<proteinExistence type="predicted"/>
<name>D7G248_ECTSI</name>
<feature type="compositionally biased region" description="Gly residues" evidence="2">
    <location>
        <begin position="782"/>
        <end position="806"/>
    </location>
</feature>
<dbReference type="InterPro" id="IPR011009">
    <property type="entry name" value="Kinase-like_dom_sf"/>
</dbReference>
<protein>
    <recommendedName>
        <fullName evidence="3">Protein kinase domain-containing protein</fullName>
    </recommendedName>
</protein>
<dbReference type="InterPro" id="IPR000719">
    <property type="entry name" value="Prot_kinase_dom"/>
</dbReference>
<keyword evidence="5" id="KW-1185">Reference proteome</keyword>
<dbReference type="AlphaFoldDB" id="D7G248"/>
<dbReference type="InterPro" id="IPR051177">
    <property type="entry name" value="CIK-Related_Protein"/>
</dbReference>
<dbReference type="SUPFAM" id="SSF56112">
    <property type="entry name" value="Protein kinase-like (PK-like)"/>
    <property type="match status" value="1"/>
</dbReference>